<protein>
    <submittedName>
        <fullName evidence="9">Uncharacterized protein</fullName>
    </submittedName>
</protein>
<evidence type="ECO:0000256" key="8">
    <source>
        <dbReference type="SAM" id="Coils"/>
    </source>
</evidence>
<reference evidence="9 10" key="1">
    <citation type="journal article" date="2020" name="Nat. Commun.">
        <title>The structures of two archaeal type IV pili illuminate evolutionary relationships.</title>
        <authorList>
            <person name="Wang F."/>
            <person name="Baquero D.P."/>
            <person name="Su Z."/>
            <person name="Beltran L.C."/>
            <person name="Prangishvili D."/>
            <person name="Krupovic M."/>
            <person name="Egelman E.H."/>
        </authorList>
    </citation>
    <scope>NUCLEOTIDE SEQUENCE [LARGE SCALE GENOMIC DNA]</scope>
    <source>
        <strain evidence="9 10">2GA</strain>
    </source>
</reference>
<feature type="coiled-coil region" evidence="8">
    <location>
        <begin position="44"/>
        <end position="139"/>
    </location>
</feature>
<keyword evidence="4" id="KW-0735">Signal-anchor</keyword>
<proteinExistence type="predicted"/>
<keyword evidence="2" id="KW-0812">Transmembrane</keyword>
<evidence type="ECO:0000256" key="5">
    <source>
        <dbReference type="ARBA" id="ARBA00022989"/>
    </source>
</evidence>
<keyword evidence="3" id="KW-0378">Hydrolase</keyword>
<sequence>MNKRDFLKLLSSFGLGVITAELYERLFHIPALEKAFREEVTYWIEQYRRAKERLETVSRRATALEDEVRRAREEVQKVGREVASLETLLREKDDEVAALRQALAYRDQLEEEALRAVYQEKLEEAISGLRRTVEKYRALLGEDKVAFESAVVKILEEYKITQEKLARLEGMFPLIFLSWTPARVVLDKIYDVRVEAEIVNPLTPVTEVEISLVPVEYRYMIQRYGMTEEGYHKVFPREEVKTVKFRARGLIREVFSTVFENLVGGREYVIKVVVRDLLNRTKSVEAKTPYIRQYENFAASSRMNVGTYYYPWYDPAGTWLRYTLETPLLGQYSSRDPVVISKHIDWASGHGINFLVVSWWGPDSFPDIVLRNYILTNSLIKDIKIVIFYETLGRLKVKEADQKIELDDENKKTLLSDFAYLARYFAHPSYLRIDGKCIVVIYLARIFEGDVKGTLAEMRSSMQRVGCPIFIIGDVVYWHSPDRKMIKLYDAVTAYSMYTNIPQVLSDFEDKVSWKYGEWSEATNALGVGFIPSAMPGFDDRAIRTGHIPLPKSTERFRKQLIIARQYTNINTILITTFNEWHENTNIEPSVKDGFSYLQVLKQVLLEGT</sequence>
<evidence type="ECO:0000256" key="2">
    <source>
        <dbReference type="ARBA" id="ARBA00022692"/>
    </source>
</evidence>
<evidence type="ECO:0000256" key="1">
    <source>
        <dbReference type="ARBA" id="ARBA00004323"/>
    </source>
</evidence>
<dbReference type="Proteomes" id="UP000554766">
    <property type="component" value="Unassembled WGS sequence"/>
</dbReference>
<comment type="caution">
    <text evidence="9">The sequence shown here is derived from an EMBL/GenBank/DDBJ whole genome shotgun (WGS) entry which is preliminary data.</text>
</comment>
<dbReference type="CDD" id="cd11578">
    <property type="entry name" value="GH99_GH71_like_1"/>
    <property type="match status" value="1"/>
</dbReference>
<evidence type="ECO:0000313" key="10">
    <source>
        <dbReference type="Proteomes" id="UP000554766"/>
    </source>
</evidence>
<gene>
    <name evidence="9" type="ORF">HC235_03815</name>
</gene>
<organism evidence="9 10">
    <name type="scientific">Pyrobaculum arsenaticum</name>
    <dbReference type="NCBI Taxonomy" id="121277"/>
    <lineage>
        <taxon>Archaea</taxon>
        <taxon>Thermoproteota</taxon>
        <taxon>Thermoprotei</taxon>
        <taxon>Thermoproteales</taxon>
        <taxon>Thermoproteaceae</taxon>
        <taxon>Pyrobaculum</taxon>
    </lineage>
</organism>
<evidence type="ECO:0000256" key="7">
    <source>
        <dbReference type="ARBA" id="ARBA00023136"/>
    </source>
</evidence>
<evidence type="ECO:0000256" key="3">
    <source>
        <dbReference type="ARBA" id="ARBA00022801"/>
    </source>
</evidence>
<dbReference type="RefSeq" id="WP_179790406.1">
    <property type="nucleotide sequence ID" value="NZ_JAAVJF010000002.1"/>
</dbReference>
<dbReference type="Gene3D" id="3.20.20.80">
    <property type="entry name" value="Glycosidases"/>
    <property type="match status" value="1"/>
</dbReference>
<dbReference type="PANTHER" id="PTHR13572:SF4">
    <property type="entry name" value="RE57134P"/>
    <property type="match status" value="1"/>
</dbReference>
<dbReference type="InterPro" id="IPR026071">
    <property type="entry name" value="Glyco_Hydrolase_99"/>
</dbReference>
<comment type="subcellular location">
    <subcellularLocation>
        <location evidence="1">Golgi apparatus membrane</location>
        <topology evidence="1">Single-pass type II membrane protein</topology>
    </subcellularLocation>
</comment>
<keyword evidence="7" id="KW-0472">Membrane</keyword>
<evidence type="ECO:0000256" key="4">
    <source>
        <dbReference type="ARBA" id="ARBA00022968"/>
    </source>
</evidence>
<evidence type="ECO:0000256" key="6">
    <source>
        <dbReference type="ARBA" id="ARBA00023034"/>
    </source>
</evidence>
<dbReference type="PANTHER" id="PTHR13572">
    <property type="entry name" value="ENDO-ALPHA-1,2-MANNOSIDASE"/>
    <property type="match status" value="1"/>
</dbReference>
<name>A0A7L4P7T8_9CREN</name>
<dbReference type="Pfam" id="PF16317">
    <property type="entry name" value="Glyco_hydro_99"/>
    <property type="match status" value="1"/>
</dbReference>
<evidence type="ECO:0000313" key="9">
    <source>
        <dbReference type="EMBL" id="NYR15089.1"/>
    </source>
</evidence>
<dbReference type="AlphaFoldDB" id="A0A7L4P7T8"/>
<dbReference type="EMBL" id="JAAVJF010000002">
    <property type="protein sequence ID" value="NYR15089.1"/>
    <property type="molecule type" value="Genomic_DNA"/>
</dbReference>
<keyword evidence="10" id="KW-1185">Reference proteome</keyword>
<keyword evidence="8" id="KW-0175">Coiled coil</keyword>
<accession>A0A7L4P7T8</accession>
<keyword evidence="6" id="KW-0333">Golgi apparatus</keyword>
<keyword evidence="5" id="KW-1133">Transmembrane helix</keyword>
<dbReference type="GO" id="GO:0004559">
    <property type="term" value="F:alpha-mannosidase activity"/>
    <property type="evidence" value="ECO:0007669"/>
    <property type="project" value="TreeGrafter"/>
</dbReference>